<name>A0A4Q0S5W2_9BRAD</name>
<organism evidence="1 2">
    <name type="scientific">Bradyrhizobium nanningense</name>
    <dbReference type="NCBI Taxonomy" id="1325118"/>
    <lineage>
        <taxon>Bacteria</taxon>
        <taxon>Pseudomonadati</taxon>
        <taxon>Pseudomonadota</taxon>
        <taxon>Alphaproteobacteria</taxon>
        <taxon>Hyphomicrobiales</taxon>
        <taxon>Nitrobacteraceae</taxon>
        <taxon>Bradyrhizobium</taxon>
    </lineage>
</organism>
<evidence type="ECO:0000313" key="2">
    <source>
        <dbReference type="Proteomes" id="UP000289546"/>
    </source>
</evidence>
<accession>A0A4Q0S5W2</accession>
<keyword evidence="2" id="KW-1185">Reference proteome</keyword>
<comment type="caution">
    <text evidence="1">The sequence shown here is derived from an EMBL/GenBank/DDBJ whole genome shotgun (WGS) entry which is preliminary data.</text>
</comment>
<gene>
    <name evidence="1" type="ORF">XH99_14390</name>
</gene>
<sequence>MSTWVRAALAFSYGPARERNWREGDDKPTLLDIQQQLGVAYRTVLRMRDVIREAAKKYRGYKYMFGPFPQSLMTHKREAADRTIEATGVLAEAVPAGRLSRGDQDGRRLPTQIAALQADTP</sequence>
<dbReference type="EMBL" id="LBJQ01000073">
    <property type="protein sequence ID" value="RXH28976.1"/>
    <property type="molecule type" value="Genomic_DNA"/>
</dbReference>
<dbReference type="AlphaFoldDB" id="A0A4Q0S5W2"/>
<proteinExistence type="predicted"/>
<dbReference type="Proteomes" id="UP000289546">
    <property type="component" value="Unassembled WGS sequence"/>
</dbReference>
<protein>
    <submittedName>
        <fullName evidence="1">Uncharacterized protein</fullName>
    </submittedName>
</protein>
<reference evidence="1 2" key="1">
    <citation type="submission" date="2015-04" db="EMBL/GenBank/DDBJ databases">
        <title>Comparative genomics of rhizobia nodulating Arachis hypogaea in China.</title>
        <authorList>
            <person name="Li Y."/>
        </authorList>
    </citation>
    <scope>NUCLEOTIDE SEQUENCE [LARGE SCALE GENOMIC DNA]</scope>
    <source>
        <strain evidence="1 2">CCBAU 51757</strain>
    </source>
</reference>
<evidence type="ECO:0000313" key="1">
    <source>
        <dbReference type="EMBL" id="RXH28976.1"/>
    </source>
</evidence>